<protein>
    <submittedName>
        <fullName evidence="2">Uncharacterized protein</fullName>
    </submittedName>
</protein>
<proteinExistence type="predicted"/>
<organism evidence="2 3">
    <name type="scientific">Methylobacterium goesingense</name>
    <dbReference type="NCBI Taxonomy" id="243690"/>
    <lineage>
        <taxon>Bacteria</taxon>
        <taxon>Pseudomonadati</taxon>
        <taxon>Pseudomonadota</taxon>
        <taxon>Alphaproteobacteria</taxon>
        <taxon>Hyphomicrobiales</taxon>
        <taxon>Methylobacteriaceae</taxon>
        <taxon>Methylobacterium</taxon>
    </lineage>
</organism>
<dbReference type="EMBL" id="JBEPMM010000015">
    <property type="protein sequence ID" value="MET3694499.1"/>
    <property type="molecule type" value="Genomic_DNA"/>
</dbReference>
<name>A0ABV2LA45_9HYPH</name>
<comment type="caution">
    <text evidence="2">The sequence shown here is derived from an EMBL/GenBank/DDBJ whole genome shotgun (WGS) entry which is preliminary data.</text>
</comment>
<reference evidence="2 3" key="1">
    <citation type="submission" date="2024-06" db="EMBL/GenBank/DDBJ databases">
        <title>Genomic Encyclopedia of Type Strains, Phase IV (KMG-IV): sequencing the most valuable type-strain genomes for metagenomic binning, comparative biology and taxonomic classification.</title>
        <authorList>
            <person name="Goeker M."/>
        </authorList>
    </citation>
    <scope>NUCLEOTIDE SEQUENCE [LARGE SCALE GENOMIC DNA]</scope>
    <source>
        <strain evidence="2 3">DSM 21331</strain>
    </source>
</reference>
<feature type="region of interest" description="Disordered" evidence="1">
    <location>
        <begin position="1"/>
        <end position="27"/>
    </location>
</feature>
<keyword evidence="3" id="KW-1185">Reference proteome</keyword>
<evidence type="ECO:0000313" key="3">
    <source>
        <dbReference type="Proteomes" id="UP001549145"/>
    </source>
</evidence>
<evidence type="ECO:0000313" key="2">
    <source>
        <dbReference type="EMBL" id="MET3694499.1"/>
    </source>
</evidence>
<dbReference type="Proteomes" id="UP001549145">
    <property type="component" value="Unassembled WGS sequence"/>
</dbReference>
<accession>A0ABV2LA45</accession>
<dbReference type="RefSeq" id="WP_238281017.1">
    <property type="nucleotide sequence ID" value="NZ_BPQL01000113.1"/>
</dbReference>
<evidence type="ECO:0000256" key="1">
    <source>
        <dbReference type="SAM" id="MobiDB-lite"/>
    </source>
</evidence>
<gene>
    <name evidence="2" type="ORF">ABID43_004061</name>
</gene>
<feature type="compositionally biased region" description="Polar residues" evidence="1">
    <location>
        <begin position="11"/>
        <end position="26"/>
    </location>
</feature>
<sequence>MVDLSAAAKRQTAQTITGTAGSTSPIGETARSIVRSFDEIVRDRTQDLAGKLADRLTRMGIPQDEPIVFRIDSLGQVKTDSPYRERIEKMFWDDPELAKDFQDVASLNAMKAAQTALEAFDAEKKAAKDDDARDAAYGRYTARLMTSQALSETMTLRDGALISASVDFMDVSVRDSRAGQASRKFEPAATKRVSLTV</sequence>